<organism evidence="2 3">
    <name type="scientific">Candidatus Burkholderia pumila</name>
    <dbReference type="NCBI Taxonomy" id="1090375"/>
    <lineage>
        <taxon>Bacteria</taxon>
        <taxon>Pseudomonadati</taxon>
        <taxon>Pseudomonadota</taxon>
        <taxon>Betaproteobacteria</taxon>
        <taxon>Burkholderiales</taxon>
        <taxon>Burkholderiaceae</taxon>
        <taxon>Burkholderia</taxon>
    </lineage>
</organism>
<feature type="transmembrane region" description="Helical" evidence="1">
    <location>
        <begin position="146"/>
        <end position="163"/>
    </location>
</feature>
<accession>A0ABR5HPA7</accession>
<evidence type="ECO:0000313" key="2">
    <source>
        <dbReference type="EMBL" id="KMQ81139.1"/>
    </source>
</evidence>
<comment type="caution">
    <text evidence="2">The sequence shown here is derived from an EMBL/GenBank/DDBJ whole genome shotgun (WGS) entry which is preliminary data.</text>
</comment>
<dbReference type="Proteomes" id="UP000242951">
    <property type="component" value="Unassembled WGS sequence"/>
</dbReference>
<feature type="transmembrane region" description="Helical" evidence="1">
    <location>
        <begin position="121"/>
        <end position="140"/>
    </location>
</feature>
<keyword evidence="1" id="KW-0812">Transmembrane</keyword>
<reference evidence="2 3" key="1">
    <citation type="submission" date="2015-06" db="EMBL/GenBank/DDBJ databases">
        <title>Comparative genomics of Burkholderia leaf nodule symbionts.</title>
        <authorList>
            <person name="Carlier A."/>
            <person name="Eberl L."/>
            <person name="Pinto-Carbo M."/>
        </authorList>
    </citation>
    <scope>NUCLEOTIDE SEQUENCE [LARGE SCALE GENOMIC DNA]</scope>
    <source>
        <strain evidence="2 3">UZHbot3</strain>
    </source>
</reference>
<evidence type="ECO:0000313" key="3">
    <source>
        <dbReference type="Proteomes" id="UP000242951"/>
    </source>
</evidence>
<keyword evidence="1" id="KW-0472">Membrane</keyword>
<evidence type="ECO:0008006" key="4">
    <source>
        <dbReference type="Google" id="ProtNLM"/>
    </source>
</evidence>
<feature type="transmembrane region" description="Helical" evidence="1">
    <location>
        <begin position="20"/>
        <end position="42"/>
    </location>
</feature>
<sequence length="186" mass="19473">MTGNSTKLGQALISGAWSQALPLVCVMATFFAATTLAAWIGLARARMAHCHLPRANCHTSVDCNAVRRRAMVAGRHGDRLGGMGDQQTHADQPGVTFITGVLIRTGRLLADGHFAQAATNLLRWLSLVIGAAAGALLDYFYSTGALAIFAAIALVCALTAALYRHADSGAERQSSSTNGGISHARK</sequence>
<evidence type="ECO:0000256" key="1">
    <source>
        <dbReference type="SAM" id="Phobius"/>
    </source>
</evidence>
<dbReference type="EMBL" id="LELG01000008">
    <property type="protein sequence ID" value="KMQ81139.1"/>
    <property type="molecule type" value="Genomic_DNA"/>
</dbReference>
<name>A0ABR5HPA7_9BURK</name>
<protein>
    <recommendedName>
        <fullName evidence="4">DUF1275 domain-containing protein</fullName>
    </recommendedName>
</protein>
<keyword evidence="3" id="KW-1185">Reference proteome</keyword>
<gene>
    <name evidence="2" type="ORF">BPMI_02150c</name>
</gene>
<proteinExistence type="predicted"/>
<keyword evidence="1" id="KW-1133">Transmembrane helix</keyword>